<dbReference type="GO" id="GO:0016020">
    <property type="term" value="C:membrane"/>
    <property type="evidence" value="ECO:0007669"/>
    <property type="project" value="UniProtKB-SubCell"/>
</dbReference>
<dbReference type="InterPro" id="IPR009311">
    <property type="entry name" value="IFI6/IFI27-like"/>
</dbReference>
<dbReference type="PANTHER" id="PTHR16932">
    <property type="entry name" value="INTERFERON ALPHA-INDUCIBLE PROTEIN 27"/>
    <property type="match status" value="1"/>
</dbReference>
<proteinExistence type="inferred from homology"/>
<comment type="subcellular location">
    <subcellularLocation>
        <location evidence="1">Membrane</location>
        <topology evidence="1">Multi-pass membrane protein</topology>
    </subcellularLocation>
</comment>
<dbReference type="STRING" id="2060905.A0A2B7WK21"/>
<evidence type="ECO:0000313" key="6">
    <source>
        <dbReference type="EMBL" id="PGG99723.1"/>
    </source>
</evidence>
<name>A0A2B7WK21_9EURO</name>
<reference evidence="6 7" key="1">
    <citation type="submission" date="2017-10" db="EMBL/GenBank/DDBJ databases">
        <title>Comparative genomics in systemic dimorphic fungi from Ajellomycetaceae.</title>
        <authorList>
            <person name="Munoz J.F."/>
            <person name="Mcewen J.G."/>
            <person name="Clay O.K."/>
            <person name="Cuomo C.A."/>
        </authorList>
    </citation>
    <scope>NUCLEOTIDE SEQUENCE [LARGE SCALE GENOMIC DNA]</scope>
    <source>
        <strain evidence="6 7">UAMH130</strain>
    </source>
</reference>
<dbReference type="EMBL" id="PDNC01000097">
    <property type="protein sequence ID" value="PGG99723.1"/>
    <property type="molecule type" value="Genomic_DNA"/>
</dbReference>
<dbReference type="Pfam" id="PF06140">
    <property type="entry name" value="Ifi-6-16"/>
    <property type="match status" value="1"/>
</dbReference>
<keyword evidence="7" id="KW-1185">Reference proteome</keyword>
<keyword evidence="4" id="KW-1133">Transmembrane helix</keyword>
<dbReference type="InterPro" id="IPR038213">
    <property type="entry name" value="IFI6/IFI27-like_sf"/>
</dbReference>
<keyword evidence="5" id="KW-0472">Membrane</keyword>
<evidence type="ECO:0000256" key="5">
    <source>
        <dbReference type="ARBA" id="ARBA00023136"/>
    </source>
</evidence>
<evidence type="ECO:0000256" key="2">
    <source>
        <dbReference type="ARBA" id="ARBA00007262"/>
    </source>
</evidence>
<dbReference type="AlphaFoldDB" id="A0A2B7WK21"/>
<sequence length="168" mass="17714">MGENATTSIGAGILRASASYLQENPCQLATGIGLMTTSIIATPFLWVIGFSPIGPVAGTLATAWQSSIGAVPAGSIFSMCQSVAMGGGVAKAITGIGAAGAGVAALPVVSKTYIEDNLKEIPMERHWASWEEMCNIKWERFHLSCKIGSNGIQRFALSWRRKCINSLH</sequence>
<accession>A0A2B7WK21</accession>
<evidence type="ECO:0000256" key="3">
    <source>
        <dbReference type="ARBA" id="ARBA00022692"/>
    </source>
</evidence>
<dbReference type="Proteomes" id="UP000224080">
    <property type="component" value="Unassembled WGS sequence"/>
</dbReference>
<evidence type="ECO:0000256" key="1">
    <source>
        <dbReference type="ARBA" id="ARBA00004141"/>
    </source>
</evidence>
<evidence type="ECO:0000313" key="7">
    <source>
        <dbReference type="Proteomes" id="UP000224080"/>
    </source>
</evidence>
<protein>
    <submittedName>
        <fullName evidence="6">Uncharacterized protein</fullName>
    </submittedName>
</protein>
<dbReference type="PANTHER" id="PTHR16932:SF18">
    <property type="entry name" value="INTERFERON, ALPHA-INDUCIBLE PROTEIN 27-LIKE 2"/>
    <property type="match status" value="1"/>
</dbReference>
<keyword evidence="3" id="KW-0812">Transmembrane</keyword>
<evidence type="ECO:0000256" key="4">
    <source>
        <dbReference type="ARBA" id="ARBA00022989"/>
    </source>
</evidence>
<gene>
    <name evidence="6" type="ORF">GX51_06176</name>
</gene>
<dbReference type="OrthoDB" id="4187832at2759"/>
<dbReference type="Gene3D" id="6.10.110.10">
    <property type="match status" value="1"/>
</dbReference>
<organism evidence="6 7">
    <name type="scientific">Blastomyces parvus</name>
    <dbReference type="NCBI Taxonomy" id="2060905"/>
    <lineage>
        <taxon>Eukaryota</taxon>
        <taxon>Fungi</taxon>
        <taxon>Dikarya</taxon>
        <taxon>Ascomycota</taxon>
        <taxon>Pezizomycotina</taxon>
        <taxon>Eurotiomycetes</taxon>
        <taxon>Eurotiomycetidae</taxon>
        <taxon>Onygenales</taxon>
        <taxon>Ajellomycetaceae</taxon>
        <taxon>Blastomyces</taxon>
    </lineage>
</organism>
<comment type="similarity">
    <text evidence="2">Belongs to the IFI6/IFI27 family.</text>
</comment>
<comment type="caution">
    <text evidence="6">The sequence shown here is derived from an EMBL/GenBank/DDBJ whole genome shotgun (WGS) entry which is preliminary data.</text>
</comment>